<evidence type="ECO:0000313" key="2">
    <source>
        <dbReference type="Proteomes" id="UP000676336"/>
    </source>
</evidence>
<dbReference type="Proteomes" id="UP000676336">
    <property type="component" value="Unassembled WGS sequence"/>
</dbReference>
<name>A0A8S2NSH5_9BILA</name>
<reference evidence="1" key="1">
    <citation type="submission" date="2021-02" db="EMBL/GenBank/DDBJ databases">
        <authorList>
            <person name="Nowell W R."/>
        </authorList>
    </citation>
    <scope>NUCLEOTIDE SEQUENCE</scope>
</reference>
<organism evidence="1 2">
    <name type="scientific">Rotaria magnacalcarata</name>
    <dbReference type="NCBI Taxonomy" id="392030"/>
    <lineage>
        <taxon>Eukaryota</taxon>
        <taxon>Metazoa</taxon>
        <taxon>Spiralia</taxon>
        <taxon>Gnathifera</taxon>
        <taxon>Rotifera</taxon>
        <taxon>Eurotatoria</taxon>
        <taxon>Bdelloidea</taxon>
        <taxon>Philodinida</taxon>
        <taxon>Philodinidae</taxon>
        <taxon>Rotaria</taxon>
    </lineage>
</organism>
<evidence type="ECO:0000313" key="1">
    <source>
        <dbReference type="EMBL" id="CAF4015498.1"/>
    </source>
</evidence>
<sequence length="220" mass="23559">LNNSGLVAWHSFDGGSHNDSSGNRLNAIQVVNVSSVAGRINEALSFYSNSSLYEIADFVQLGQTNSAYSVTLWVQPFTLSEAPLVHLSQTSIGQNWCIDMLGFLSNGQLVCRSWAGSPMIINGSVLPINTWTHVATTYSSTIGLQLYINGALINGTPAFSFSASGASMYLTLVNSLLGVQGGSCNTYMIAHTGTFKGLIDEFRVYARQLSADDIYALANP</sequence>
<gene>
    <name evidence="1" type="ORF">SMN809_LOCUS12715</name>
</gene>
<dbReference type="SUPFAM" id="SSF49899">
    <property type="entry name" value="Concanavalin A-like lectins/glucanases"/>
    <property type="match status" value="1"/>
</dbReference>
<dbReference type="AlphaFoldDB" id="A0A8S2NSH5"/>
<accession>A0A8S2NSH5</accession>
<protein>
    <recommendedName>
        <fullName evidence="3">LamG domain-containing protein</fullName>
    </recommendedName>
</protein>
<evidence type="ECO:0008006" key="3">
    <source>
        <dbReference type="Google" id="ProtNLM"/>
    </source>
</evidence>
<dbReference type="Gene3D" id="2.60.120.200">
    <property type="match status" value="1"/>
</dbReference>
<dbReference type="InterPro" id="IPR013320">
    <property type="entry name" value="ConA-like_dom_sf"/>
</dbReference>
<proteinExistence type="predicted"/>
<comment type="caution">
    <text evidence="1">The sequence shown here is derived from an EMBL/GenBank/DDBJ whole genome shotgun (WGS) entry which is preliminary data.</text>
</comment>
<dbReference type="EMBL" id="CAJOBI010004877">
    <property type="protein sequence ID" value="CAF4015498.1"/>
    <property type="molecule type" value="Genomic_DNA"/>
</dbReference>
<feature type="non-terminal residue" evidence="1">
    <location>
        <position position="1"/>
    </location>
</feature>
<dbReference type="Pfam" id="PF13385">
    <property type="entry name" value="Laminin_G_3"/>
    <property type="match status" value="1"/>
</dbReference>